<evidence type="ECO:0000313" key="3">
    <source>
        <dbReference type="Proteomes" id="UP001219518"/>
    </source>
</evidence>
<feature type="compositionally biased region" description="Polar residues" evidence="1">
    <location>
        <begin position="714"/>
        <end position="742"/>
    </location>
</feature>
<evidence type="ECO:0000256" key="1">
    <source>
        <dbReference type="SAM" id="MobiDB-lite"/>
    </source>
</evidence>
<comment type="caution">
    <text evidence="2">The sequence shown here is derived from an EMBL/GenBank/DDBJ whole genome shotgun (WGS) entry which is preliminary data.</text>
</comment>
<reference evidence="2" key="1">
    <citation type="submission" date="2021-07" db="EMBL/GenBank/DDBJ databases">
        <authorList>
            <person name="Catto M.A."/>
            <person name="Jacobson A."/>
            <person name="Kennedy G."/>
            <person name="Labadie P."/>
            <person name="Hunt B.G."/>
            <person name="Srinivasan R."/>
        </authorList>
    </citation>
    <scope>NUCLEOTIDE SEQUENCE</scope>
    <source>
        <strain evidence="2">PL_HMW_Pooled</strain>
        <tissue evidence="2">Head</tissue>
    </source>
</reference>
<dbReference type="AlphaFoldDB" id="A0AAE1GPM6"/>
<feature type="compositionally biased region" description="Low complexity" evidence="1">
    <location>
        <begin position="59"/>
        <end position="75"/>
    </location>
</feature>
<feature type="compositionally biased region" description="Basic and acidic residues" evidence="1">
    <location>
        <begin position="748"/>
        <end position="757"/>
    </location>
</feature>
<feature type="region of interest" description="Disordered" evidence="1">
    <location>
        <begin position="635"/>
        <end position="669"/>
    </location>
</feature>
<evidence type="ECO:0000313" key="2">
    <source>
        <dbReference type="EMBL" id="KAK3907480.1"/>
    </source>
</evidence>
<gene>
    <name evidence="2" type="ORF">KUF71_002979</name>
</gene>
<dbReference type="Proteomes" id="UP001219518">
    <property type="component" value="Unassembled WGS sequence"/>
</dbReference>
<feature type="compositionally biased region" description="Polar residues" evidence="1">
    <location>
        <begin position="183"/>
        <end position="239"/>
    </location>
</feature>
<feature type="region of interest" description="Disordered" evidence="1">
    <location>
        <begin position="712"/>
        <end position="757"/>
    </location>
</feature>
<feature type="compositionally biased region" description="Polar residues" evidence="1">
    <location>
        <begin position="80"/>
        <end position="92"/>
    </location>
</feature>
<accession>A0AAE1GPM6</accession>
<keyword evidence="3" id="KW-1185">Reference proteome</keyword>
<sequence>MREKIESCGKGKSKSRKRCVPYDAANSSEERRVKRRSKEAELLEPQDNSCRRVTRSSRSRAGPPQSPQGPQACSGEEPQQEQAKSPRLQQDTPCVKSPPRQGLQGGPQASRSPSRLQDVPVKSPPRQGIQGGPQASKSPRLQDLQVKSPPRQGLQGGPQASESPRLQDLQVKSPPRQGLQGGPQASKSPRLQDLQVKSPSRQGLQGGPQASKSPRLQDLQVKSPSRQGLQGGPQASESPRLQDLQVKSPPRQVMGEPEAFKSPRLQDVCVRPPPQQAKGEPQASKSPPRLLDLQVKLPPPEDEGKPQSVQTASPSSTPLKEPRETQEHLCTPGQAKVLNESVDCAPSPVTPWLPKQAPALVKSLARLEENDSVPSPQGMSLPQLPPSSCRLVEEETTTIKEEPRLTVAVDDIQSTADHRGLSLDGLIDEILVKNSSSPESSISMDISSFDLSLNSTKHSGTDIGSQELVQEPSIWSQTTVTDEPNLNSVPMVSSPPHGNHPRASCPDATEEGIILNSEKAFCAHTVSDGLQQASPVGAQMEQPNSAFSQENEKIPQTYADSNPLLEMSSAQSVSTILMNTNFEEDADSKTLPSKSPVADLCTDEHFSEELILSESQFLFIDEKCTFLGDELLAPSPHSLPAHDSTTQQEPKPTSSPETPSTSRSLPNLGFTVPPAPCMDWVQKTLQSRQRLRTMIQEISRLNAMVLRARRTIWPRQQQQPNISQTNNHMPGANMQTVPQRHTPQIPDLSKEPEWNIS</sequence>
<reference evidence="2" key="2">
    <citation type="journal article" date="2023" name="BMC Genomics">
        <title>Pest status, molecular evolution, and epigenetic factors derived from the genome assembly of Frankliniella fusca, a thysanopteran phytovirus vector.</title>
        <authorList>
            <person name="Catto M.A."/>
            <person name="Labadie P.E."/>
            <person name="Jacobson A.L."/>
            <person name="Kennedy G.G."/>
            <person name="Srinivasan R."/>
            <person name="Hunt B.G."/>
        </authorList>
    </citation>
    <scope>NUCLEOTIDE SEQUENCE</scope>
    <source>
        <strain evidence="2">PL_HMW_Pooled</strain>
    </source>
</reference>
<feature type="compositionally biased region" description="Low complexity" evidence="1">
    <location>
        <begin position="650"/>
        <end position="666"/>
    </location>
</feature>
<proteinExistence type="predicted"/>
<organism evidence="2 3">
    <name type="scientific">Frankliniella fusca</name>
    <dbReference type="NCBI Taxonomy" id="407009"/>
    <lineage>
        <taxon>Eukaryota</taxon>
        <taxon>Metazoa</taxon>
        <taxon>Ecdysozoa</taxon>
        <taxon>Arthropoda</taxon>
        <taxon>Hexapoda</taxon>
        <taxon>Insecta</taxon>
        <taxon>Pterygota</taxon>
        <taxon>Neoptera</taxon>
        <taxon>Paraneoptera</taxon>
        <taxon>Thysanoptera</taxon>
        <taxon>Terebrantia</taxon>
        <taxon>Thripoidea</taxon>
        <taxon>Thripidae</taxon>
        <taxon>Frankliniella</taxon>
    </lineage>
</organism>
<protein>
    <submittedName>
        <fullName evidence="2">Filamentous hemagglutinin</fullName>
    </submittedName>
</protein>
<feature type="region of interest" description="Disordered" evidence="1">
    <location>
        <begin position="1"/>
        <end position="329"/>
    </location>
</feature>
<name>A0AAE1GPM6_9NEOP</name>
<feature type="region of interest" description="Disordered" evidence="1">
    <location>
        <begin position="369"/>
        <end position="390"/>
    </location>
</feature>
<feature type="compositionally biased region" description="Polar residues" evidence="1">
    <location>
        <begin position="307"/>
        <end position="318"/>
    </location>
</feature>
<dbReference type="EMBL" id="JAHWGI010000011">
    <property type="protein sequence ID" value="KAK3907480.1"/>
    <property type="molecule type" value="Genomic_DNA"/>
</dbReference>